<evidence type="ECO:0000313" key="2">
    <source>
        <dbReference type="EMBL" id="MDO1583703.1"/>
    </source>
</evidence>
<keyword evidence="2" id="KW-0378">Hydrolase</keyword>
<dbReference type="GO" id="GO:0016787">
    <property type="term" value="F:hydrolase activity"/>
    <property type="evidence" value="ECO:0007669"/>
    <property type="project" value="UniProtKB-KW"/>
</dbReference>
<reference evidence="2" key="2">
    <citation type="submission" date="2023-07" db="EMBL/GenBank/DDBJ databases">
        <authorList>
            <person name="Sun H."/>
        </authorList>
    </citation>
    <scope>NUCLEOTIDE SEQUENCE</scope>
    <source>
        <strain evidence="2">05753</strain>
    </source>
</reference>
<name>A0ABT8T0N0_9HYPH</name>
<dbReference type="RefSeq" id="WP_302077903.1">
    <property type="nucleotide sequence ID" value="NZ_JAUKWQ010000005.1"/>
</dbReference>
<organism evidence="2 3">
    <name type="scientific">Rhizobium oryzicola</name>
    <dbReference type="NCBI Taxonomy" id="1232668"/>
    <lineage>
        <taxon>Bacteria</taxon>
        <taxon>Pseudomonadati</taxon>
        <taxon>Pseudomonadota</taxon>
        <taxon>Alphaproteobacteria</taxon>
        <taxon>Hyphomicrobiales</taxon>
        <taxon>Rhizobiaceae</taxon>
        <taxon>Rhizobium/Agrobacterium group</taxon>
        <taxon>Rhizobium</taxon>
    </lineage>
</organism>
<proteinExistence type="predicted"/>
<accession>A0ABT8T0N0</accession>
<reference evidence="2" key="1">
    <citation type="journal article" date="2015" name="Int. J. Syst. Evol. Microbiol.">
        <title>Rhizobium oryzicola sp. nov., potential plant-growth-promoting endophytic bacteria isolated from rice roots.</title>
        <authorList>
            <person name="Zhang X.X."/>
            <person name="Gao J.S."/>
            <person name="Cao Y.H."/>
            <person name="Sheirdil R.A."/>
            <person name="Wang X.C."/>
            <person name="Zhang L."/>
        </authorList>
    </citation>
    <scope>NUCLEOTIDE SEQUENCE</scope>
    <source>
        <strain evidence="2">05753</strain>
    </source>
</reference>
<keyword evidence="3" id="KW-1185">Reference proteome</keyword>
<dbReference type="SUPFAM" id="SSF53474">
    <property type="entry name" value="alpha/beta-Hydrolases"/>
    <property type="match status" value="1"/>
</dbReference>
<keyword evidence="1" id="KW-0732">Signal</keyword>
<sequence length="298" mass="33066">MSTDHFALRWFAALLLPLYLTASSSLAAPLDGPIRPFKDDLFSSETVLETADGGAFKVMDYQELRDINARDEEPERRVKSRYVDLRVKEYQANETLMLSGAKLDVARVGREVNANFTVIFIHGRGGDRRLGVNDYTFGGNFNRLKNLVVMHGGVYYAPSIKSFDPNGAADVAGLIRHAFEQSAGRPVILACASMGGFICQSVSRDKEAVRYLKGLVIMSGPPDPGFLTTPAAKLKLPVYFAHGSADSVYKADDQIALYKKMLEKHYPTVFTLFRTGGHGTPIRMSDWREILNFMLASR</sequence>
<comment type="caution">
    <text evidence="2">The sequence shown here is derived from an EMBL/GenBank/DDBJ whole genome shotgun (WGS) entry which is preliminary data.</text>
</comment>
<protein>
    <submittedName>
        <fullName evidence="2">Alpha/beta hydrolase</fullName>
    </submittedName>
</protein>
<dbReference type="EMBL" id="JAUKWQ010000005">
    <property type="protein sequence ID" value="MDO1583703.1"/>
    <property type="molecule type" value="Genomic_DNA"/>
</dbReference>
<gene>
    <name evidence="2" type="ORF">Q2T52_16575</name>
</gene>
<dbReference type="InterPro" id="IPR029058">
    <property type="entry name" value="AB_hydrolase_fold"/>
</dbReference>
<feature type="signal peptide" evidence="1">
    <location>
        <begin position="1"/>
        <end position="27"/>
    </location>
</feature>
<feature type="chain" id="PRO_5046077244" evidence="1">
    <location>
        <begin position="28"/>
        <end position="298"/>
    </location>
</feature>
<dbReference type="Gene3D" id="3.40.50.1820">
    <property type="entry name" value="alpha/beta hydrolase"/>
    <property type="match status" value="1"/>
</dbReference>
<dbReference type="Proteomes" id="UP001169006">
    <property type="component" value="Unassembled WGS sequence"/>
</dbReference>
<evidence type="ECO:0000256" key="1">
    <source>
        <dbReference type="SAM" id="SignalP"/>
    </source>
</evidence>
<evidence type="ECO:0000313" key="3">
    <source>
        <dbReference type="Proteomes" id="UP001169006"/>
    </source>
</evidence>